<dbReference type="InterPro" id="IPR023214">
    <property type="entry name" value="HAD_sf"/>
</dbReference>
<dbReference type="Gene3D" id="3.40.50.1000">
    <property type="entry name" value="HAD superfamily/HAD-like"/>
    <property type="match status" value="1"/>
</dbReference>
<sequence length="201" mass="23727">MKRLFKIVFFGVCNWYFKYRFRKSIESVDQKGEVYLVDIDNTLADTWPSLQQYVYRNESHRYESLSIFIGMRKFLLDKTKGKKRIIFISARSYLDYFSTRKWLSANGLNPDCIILVRRAEDKLNYINELLSKGISTVYIDDLSYGHEFGEMKLYEKVISKLKKLPIKYLGVKEIELINSAYETSNKGAKKGITYFKNYSSN</sequence>
<dbReference type="AlphaFoldDB" id="A0A2D1U3B8"/>
<organism evidence="1 2">
    <name type="scientific">Pedobacter ginsengisoli</name>
    <dbReference type="NCBI Taxonomy" id="363852"/>
    <lineage>
        <taxon>Bacteria</taxon>
        <taxon>Pseudomonadati</taxon>
        <taxon>Bacteroidota</taxon>
        <taxon>Sphingobacteriia</taxon>
        <taxon>Sphingobacteriales</taxon>
        <taxon>Sphingobacteriaceae</taxon>
        <taxon>Pedobacter</taxon>
    </lineage>
</organism>
<keyword evidence="2" id="KW-1185">Reference proteome</keyword>
<gene>
    <name evidence="1" type="ORF">CPT03_06300</name>
</gene>
<name>A0A2D1U3B8_9SPHI</name>
<evidence type="ECO:0000313" key="1">
    <source>
        <dbReference type="EMBL" id="ATP56099.1"/>
    </source>
</evidence>
<dbReference type="RefSeq" id="WP_099438041.1">
    <property type="nucleotide sequence ID" value="NZ_CP024091.1"/>
</dbReference>
<dbReference type="OrthoDB" id="762578at2"/>
<dbReference type="InterPro" id="IPR036412">
    <property type="entry name" value="HAD-like_sf"/>
</dbReference>
<dbReference type="Proteomes" id="UP000223749">
    <property type="component" value="Chromosome"/>
</dbReference>
<dbReference type="EMBL" id="CP024091">
    <property type="protein sequence ID" value="ATP56099.1"/>
    <property type="molecule type" value="Genomic_DNA"/>
</dbReference>
<dbReference type="SUPFAM" id="SSF56784">
    <property type="entry name" value="HAD-like"/>
    <property type="match status" value="1"/>
</dbReference>
<evidence type="ECO:0000313" key="2">
    <source>
        <dbReference type="Proteomes" id="UP000223749"/>
    </source>
</evidence>
<dbReference type="KEGG" id="pgs:CPT03_06300"/>
<reference evidence="1 2" key="1">
    <citation type="submission" date="2017-10" db="EMBL/GenBank/DDBJ databases">
        <title>Whole genome of Pedobacter ginsengisoli T01R-27 isolated from tomato rhizosphere.</title>
        <authorList>
            <person name="Weon H.-Y."/>
            <person name="Lee S.A."/>
            <person name="Sang M.K."/>
            <person name="Song J."/>
        </authorList>
    </citation>
    <scope>NUCLEOTIDE SEQUENCE [LARGE SCALE GENOMIC DNA]</scope>
    <source>
        <strain evidence="1 2">T01R-27</strain>
    </source>
</reference>
<accession>A0A2D1U3B8</accession>
<proteinExistence type="predicted"/>
<protein>
    <submittedName>
        <fullName evidence="1">Uncharacterized protein</fullName>
    </submittedName>
</protein>